<dbReference type="CDD" id="cd19535">
    <property type="entry name" value="Cyc_NRPS"/>
    <property type="match status" value="1"/>
</dbReference>
<dbReference type="PANTHER" id="PTHR45527:SF10">
    <property type="entry name" value="PYOCHELIN SYNTHASE PCHF"/>
    <property type="match status" value="1"/>
</dbReference>
<dbReference type="SUPFAM" id="SSF52777">
    <property type="entry name" value="CoA-dependent acyltransferases"/>
    <property type="match status" value="2"/>
</dbReference>
<sequence>GLPLNCGTHYLVELDGEDVNIARLENAWNSLVQHHDMLRVVIENDGNQRVLPFSQPIAATCHQFDNTADQNGEHTAQQWLYQQFYATSAKSQNNPEITEQLHHIFVASYRDLQAKTRCRIGIIFNYLTLDGFSIKLFLEQLSQTYLDPRPLPKKTDLLFRDYVNQITPSNEERQKAEKFWTEKLEVLPLRASLPLAIQPEQLTAPIFTRREHRLSEEKWTSLKAKAQQYQFTPSVVLLVAYSEVLRLWNGGKNHSINLTLFDRQPVHKNINTIMGDFTTLSPVGFYHQQNSTLIDIASATQREIADVLENKAISSIWIQRQRSSEMSLTAASLPIVFTSTLGLGNGLFEQVESGFPKMVAGGLSETPQVWLDHQVYEFDGELALSWDSVDDLFPEHMIDEMFDTYVSVIENLIQSDWSANLNLVLPAQQCVSRQATNATLQSRSVHTLHHPFFEWASKAPERTALIAEQTTLSYGELAYRARQLAALLIKQGLKPEEPVAVTLPRGVDQACAVLGILAAGGCYVPIGTHQPLARQQRIHATAGIRFTLTDTLNLDAVPGQAIDIHDIKDILPLNSTVTVSPKSPAYIIFTSGSTGE</sequence>
<dbReference type="Pfam" id="PF00668">
    <property type="entry name" value="Condensation"/>
    <property type="match status" value="1"/>
</dbReference>
<dbReference type="GO" id="GO:0043041">
    <property type="term" value="P:amino acid activation for nonribosomal peptide biosynthetic process"/>
    <property type="evidence" value="ECO:0007669"/>
    <property type="project" value="TreeGrafter"/>
</dbReference>
<dbReference type="Gene3D" id="3.40.50.12780">
    <property type="entry name" value="N-terminal domain of ligase-like"/>
    <property type="match status" value="1"/>
</dbReference>
<accession>A0A1I5Y2T3</accession>
<feature type="domain" description="AMP-dependent synthetase/ligase" evidence="2">
    <location>
        <begin position="452"/>
        <end position="595"/>
    </location>
</feature>
<dbReference type="InterPro" id="IPR001242">
    <property type="entry name" value="Condensation_dom"/>
</dbReference>
<dbReference type="InterPro" id="IPR042099">
    <property type="entry name" value="ANL_N_sf"/>
</dbReference>
<dbReference type="SUPFAM" id="SSF56801">
    <property type="entry name" value="Acetyl-CoA synthetase-like"/>
    <property type="match status" value="1"/>
</dbReference>
<evidence type="ECO:0000259" key="2">
    <source>
        <dbReference type="Pfam" id="PF00501"/>
    </source>
</evidence>
<dbReference type="InterPro" id="IPR023213">
    <property type="entry name" value="CAT-like_dom_sf"/>
</dbReference>
<dbReference type="GO" id="GO:0044550">
    <property type="term" value="P:secondary metabolite biosynthetic process"/>
    <property type="evidence" value="ECO:0007669"/>
    <property type="project" value="TreeGrafter"/>
</dbReference>
<dbReference type="Pfam" id="PF00501">
    <property type="entry name" value="AMP-binding"/>
    <property type="match status" value="1"/>
</dbReference>
<dbReference type="Gene3D" id="3.30.559.10">
    <property type="entry name" value="Chloramphenicol acetyltransferase-like domain"/>
    <property type="match status" value="1"/>
</dbReference>
<keyword evidence="1" id="KW-0436">Ligase</keyword>
<dbReference type="Proteomes" id="UP000182692">
    <property type="component" value="Unassembled WGS sequence"/>
</dbReference>
<dbReference type="PANTHER" id="PTHR45527">
    <property type="entry name" value="NONRIBOSOMAL PEPTIDE SYNTHETASE"/>
    <property type="match status" value="1"/>
</dbReference>
<evidence type="ECO:0000313" key="5">
    <source>
        <dbReference type="Proteomes" id="UP000182692"/>
    </source>
</evidence>
<evidence type="ECO:0000313" key="4">
    <source>
        <dbReference type="EMBL" id="SFQ38499.1"/>
    </source>
</evidence>
<dbReference type="GO" id="GO:0003824">
    <property type="term" value="F:catalytic activity"/>
    <property type="evidence" value="ECO:0007669"/>
    <property type="project" value="InterPro"/>
</dbReference>
<dbReference type="GO" id="GO:0005737">
    <property type="term" value="C:cytoplasm"/>
    <property type="evidence" value="ECO:0007669"/>
    <property type="project" value="TreeGrafter"/>
</dbReference>
<feature type="non-terminal residue" evidence="4">
    <location>
        <position position="1"/>
    </location>
</feature>
<organism evidence="4 5">
    <name type="scientific">Enterovibrio norvegicus DSM 15893</name>
    <dbReference type="NCBI Taxonomy" id="1121869"/>
    <lineage>
        <taxon>Bacteria</taxon>
        <taxon>Pseudomonadati</taxon>
        <taxon>Pseudomonadota</taxon>
        <taxon>Gammaproteobacteria</taxon>
        <taxon>Vibrionales</taxon>
        <taxon>Vibrionaceae</taxon>
        <taxon>Enterovibrio</taxon>
    </lineage>
</organism>
<evidence type="ECO:0000259" key="3">
    <source>
        <dbReference type="Pfam" id="PF00668"/>
    </source>
</evidence>
<proteinExistence type="predicted"/>
<dbReference type="EMBL" id="FOWR01000090">
    <property type="protein sequence ID" value="SFQ38499.1"/>
    <property type="molecule type" value="Genomic_DNA"/>
</dbReference>
<reference evidence="4 5" key="1">
    <citation type="submission" date="2016-10" db="EMBL/GenBank/DDBJ databases">
        <authorList>
            <person name="de Groot N.N."/>
        </authorList>
    </citation>
    <scope>NUCLEOTIDE SEQUENCE [LARGE SCALE GENOMIC DNA]</scope>
    <source>
        <strain evidence="4 5">DSM 15893</strain>
    </source>
</reference>
<dbReference type="Gene3D" id="3.30.559.30">
    <property type="entry name" value="Nonribosomal peptide synthetase, condensation domain"/>
    <property type="match status" value="1"/>
</dbReference>
<dbReference type="InterPro" id="IPR057737">
    <property type="entry name" value="Condensation_MtbB-like"/>
</dbReference>
<evidence type="ECO:0000256" key="1">
    <source>
        <dbReference type="ARBA" id="ARBA00022598"/>
    </source>
</evidence>
<dbReference type="STRING" id="1121869.SAMN03084138_04924"/>
<gene>
    <name evidence="4" type="ORF">SAMN03084138_04924</name>
</gene>
<dbReference type="InterPro" id="IPR000873">
    <property type="entry name" value="AMP-dep_synth/lig_dom"/>
</dbReference>
<feature type="domain" description="Condensation" evidence="3">
    <location>
        <begin position="18"/>
        <end position="414"/>
    </location>
</feature>
<dbReference type="GO" id="GO:0031177">
    <property type="term" value="F:phosphopantetheine binding"/>
    <property type="evidence" value="ECO:0007669"/>
    <property type="project" value="TreeGrafter"/>
</dbReference>
<protein>
    <submittedName>
        <fullName evidence="4">Nonribosomal peptide synthase</fullName>
    </submittedName>
</protein>
<feature type="non-terminal residue" evidence="4">
    <location>
        <position position="596"/>
    </location>
</feature>
<name>A0A1I5Y2T3_9GAMM</name>
<dbReference type="AlphaFoldDB" id="A0A1I5Y2T3"/>